<sequence length="323" mass="36656">MARRQPKTVDPLSDNSDSSEREHTEDGQYDTDLTEPEDKGSQDRDVSNAALLFADNEHPPEYYIQQLANFDETDYTTEDYGKDTTALLNRVIRQLAKKHKLSTKGRDKPLMDVEDLAKVVETMVSLLRDPQGGPYCIIIEFTFEFTKEWLGVKDVNIYILSEIIFDPSLVLSPYVFLLGLIFADRVFDCVEGISISPDKPLSYVMIEPWVKKIGVIIGFLQVTRLYSLRYGAGTVLDSSGSVSDSLRNLIMHYADICTFLCYYLSRRINKNLPAIIRGLNPEDDIMRAACWMSRSIDPNRLQELITVQSSSVNQDPEIADLIC</sequence>
<dbReference type="GeneID" id="37116995"/>
<dbReference type="OrthoDB" id="3544487at2759"/>
<dbReference type="STRING" id="1450535.A0A317XFX6"/>
<evidence type="ECO:0000256" key="1">
    <source>
        <dbReference type="SAM" id="MobiDB-lite"/>
    </source>
</evidence>
<dbReference type="Proteomes" id="UP000246702">
    <property type="component" value="Unassembled WGS sequence"/>
</dbReference>
<organism evidence="2 3">
    <name type="scientific">Aspergillus sclerotioniger CBS 115572</name>
    <dbReference type="NCBI Taxonomy" id="1450535"/>
    <lineage>
        <taxon>Eukaryota</taxon>
        <taxon>Fungi</taxon>
        <taxon>Dikarya</taxon>
        <taxon>Ascomycota</taxon>
        <taxon>Pezizomycotina</taxon>
        <taxon>Eurotiomycetes</taxon>
        <taxon>Eurotiomycetidae</taxon>
        <taxon>Eurotiales</taxon>
        <taxon>Aspergillaceae</taxon>
        <taxon>Aspergillus</taxon>
        <taxon>Aspergillus subgen. Circumdati</taxon>
    </lineage>
</organism>
<dbReference type="PANTHER" id="PTHR37535">
    <property type="entry name" value="FLUG DOMAIN PROTEIN"/>
    <property type="match status" value="1"/>
</dbReference>
<gene>
    <name evidence="2" type="ORF">BO94DRAFT_571035</name>
</gene>
<dbReference type="AlphaFoldDB" id="A0A317XFX6"/>
<dbReference type="InterPro" id="IPR021842">
    <property type="entry name" value="DUF3435"/>
</dbReference>
<protein>
    <submittedName>
        <fullName evidence="2">Uncharacterized protein</fullName>
    </submittedName>
</protein>
<dbReference type="EMBL" id="MSFK01000001">
    <property type="protein sequence ID" value="PWY96802.1"/>
    <property type="molecule type" value="Genomic_DNA"/>
</dbReference>
<evidence type="ECO:0000313" key="3">
    <source>
        <dbReference type="Proteomes" id="UP000246702"/>
    </source>
</evidence>
<dbReference type="Pfam" id="PF11917">
    <property type="entry name" value="DUF3435"/>
    <property type="match status" value="2"/>
</dbReference>
<dbReference type="RefSeq" id="XP_025473563.1">
    <property type="nucleotide sequence ID" value="XM_025614852.1"/>
</dbReference>
<comment type="caution">
    <text evidence="2">The sequence shown here is derived from an EMBL/GenBank/DDBJ whole genome shotgun (WGS) entry which is preliminary data.</text>
</comment>
<name>A0A317XFX6_9EURO</name>
<keyword evidence="3" id="KW-1185">Reference proteome</keyword>
<dbReference type="PANTHER" id="PTHR37535:SF2">
    <property type="entry name" value="FINGER DOMAIN PROTEIN, PUTATIVE (AFU_ORTHOLOGUE AFUA_6G09300)-RELATED"/>
    <property type="match status" value="1"/>
</dbReference>
<reference evidence="2 3" key="1">
    <citation type="submission" date="2016-12" db="EMBL/GenBank/DDBJ databases">
        <title>The genomes of Aspergillus section Nigri reveals drivers in fungal speciation.</title>
        <authorList>
            <consortium name="DOE Joint Genome Institute"/>
            <person name="Vesth T.C."/>
            <person name="Nybo J."/>
            <person name="Theobald S."/>
            <person name="Brandl J."/>
            <person name="Frisvad J.C."/>
            <person name="Nielsen K.F."/>
            <person name="Lyhne E.K."/>
            <person name="Kogle M.E."/>
            <person name="Kuo A."/>
            <person name="Riley R."/>
            <person name="Clum A."/>
            <person name="Nolan M."/>
            <person name="Lipzen A."/>
            <person name="Salamov A."/>
            <person name="Henrissat B."/>
            <person name="Wiebenga A."/>
            <person name="De Vries R.P."/>
            <person name="Grigoriev I.V."/>
            <person name="Mortensen U.H."/>
            <person name="Andersen M.R."/>
            <person name="Baker S.E."/>
        </authorList>
    </citation>
    <scope>NUCLEOTIDE SEQUENCE [LARGE SCALE GENOMIC DNA]</scope>
    <source>
        <strain evidence="2 3">CBS 115572</strain>
    </source>
</reference>
<evidence type="ECO:0000313" key="2">
    <source>
        <dbReference type="EMBL" id="PWY96802.1"/>
    </source>
</evidence>
<feature type="region of interest" description="Disordered" evidence="1">
    <location>
        <begin position="1"/>
        <end position="44"/>
    </location>
</feature>
<accession>A0A317XFX6</accession>
<proteinExistence type="predicted"/>